<dbReference type="AlphaFoldDB" id="A0A9P7RQ84"/>
<sequence length="400" mass="41499">MYRIRLLQSITLFSLLFLASASPSALRKRATCTVASAGNAGTDDVPAIEAAIKSCGSGGTIVISAGKTYMIRSTLDFTGCTGCEVQIEGTLKLSDDTNFWNGVRAAILLTNVNGATVHSKTGSGVVDGNGVPFWQKFALDNSFHRPTLMYISGGSNIVVENLSFKNAPNVFHSVTDGATNVRYSNLKLNATPKDGATPKNTDGFDVGNSTFVTIASTSVVNQDDCVAFKPGSNFVTVTNITCTGSHGLSVGSLAKGSNDVVTNVIVKGATMIDSTKATGIKLYDGASGHGVATVRNVTFQDITVQNCDYAAQIQSCYETPSGTACTPSKHVVDQVVWKSIIGITSSKEDPVIANMNCPASGTCNISFQGFTVKAPSGKANVLCSAVDSNLGVSCSGSAFG</sequence>
<evidence type="ECO:0000256" key="9">
    <source>
        <dbReference type="ARBA" id="ARBA00023295"/>
    </source>
</evidence>
<protein>
    <recommendedName>
        <fullName evidence="18">Glycoside hydrolase family 28</fullName>
    </recommendedName>
</protein>
<evidence type="ECO:0000256" key="13">
    <source>
        <dbReference type="PROSITE-ProRule" id="PRU10052"/>
    </source>
</evidence>
<feature type="chain" id="PRO_5040110883" description="Glycoside hydrolase family 28" evidence="15">
    <location>
        <begin position="22"/>
        <end position="400"/>
    </location>
</feature>
<comment type="similarity">
    <text evidence="2 14">Belongs to the glycosyl hydrolase 28 family.</text>
</comment>
<evidence type="ECO:0000256" key="4">
    <source>
        <dbReference type="ARBA" id="ARBA00022729"/>
    </source>
</evidence>
<dbReference type="KEGG" id="more:E1B28_013356"/>
<evidence type="ECO:0000256" key="8">
    <source>
        <dbReference type="ARBA" id="ARBA00023277"/>
    </source>
</evidence>
<dbReference type="InterPro" id="IPR000743">
    <property type="entry name" value="Glyco_hydro_28"/>
</dbReference>
<evidence type="ECO:0000256" key="7">
    <source>
        <dbReference type="ARBA" id="ARBA00023180"/>
    </source>
</evidence>
<evidence type="ECO:0000313" key="16">
    <source>
        <dbReference type="EMBL" id="KAG7087383.1"/>
    </source>
</evidence>
<dbReference type="OrthoDB" id="187139at2759"/>
<evidence type="ECO:0000256" key="2">
    <source>
        <dbReference type="ARBA" id="ARBA00008834"/>
    </source>
</evidence>
<dbReference type="PANTHER" id="PTHR31736:SF9">
    <property type="entry name" value="ENDO-XYLOGALACTURONAN HYDROLASE A-RELATED"/>
    <property type="match status" value="1"/>
</dbReference>
<proteinExistence type="inferred from homology"/>
<evidence type="ECO:0008006" key="18">
    <source>
        <dbReference type="Google" id="ProtNLM"/>
    </source>
</evidence>
<dbReference type="GeneID" id="66082431"/>
<dbReference type="Proteomes" id="UP001049176">
    <property type="component" value="Chromosome 9"/>
</dbReference>
<dbReference type="GO" id="GO:0071555">
    <property type="term" value="P:cell wall organization"/>
    <property type="evidence" value="ECO:0007669"/>
    <property type="project" value="UniProtKB-KW"/>
</dbReference>
<dbReference type="InterPro" id="IPR012334">
    <property type="entry name" value="Pectin_lyas_fold"/>
</dbReference>
<dbReference type="GO" id="GO:0005576">
    <property type="term" value="C:extracellular region"/>
    <property type="evidence" value="ECO:0007669"/>
    <property type="project" value="UniProtKB-SubCell"/>
</dbReference>
<evidence type="ECO:0000256" key="14">
    <source>
        <dbReference type="RuleBase" id="RU361169"/>
    </source>
</evidence>
<feature type="active site" evidence="13">
    <location>
        <position position="246"/>
    </location>
</feature>
<evidence type="ECO:0000256" key="5">
    <source>
        <dbReference type="ARBA" id="ARBA00022737"/>
    </source>
</evidence>
<dbReference type="PROSITE" id="PS00502">
    <property type="entry name" value="POLYGALACTURONASE"/>
    <property type="match status" value="1"/>
</dbReference>
<keyword evidence="9 14" id="KW-0326">Glycosidase</keyword>
<keyword evidence="7" id="KW-0325">Glycoprotein</keyword>
<dbReference type="InterPro" id="IPR011050">
    <property type="entry name" value="Pectin_lyase_fold/virulence"/>
</dbReference>
<gene>
    <name evidence="16" type="ORF">E1B28_013356</name>
</gene>
<keyword evidence="4 15" id="KW-0732">Signal</keyword>
<evidence type="ECO:0000256" key="15">
    <source>
        <dbReference type="SAM" id="SignalP"/>
    </source>
</evidence>
<feature type="signal peptide" evidence="15">
    <location>
        <begin position="1"/>
        <end position="21"/>
    </location>
</feature>
<keyword evidence="6 14" id="KW-0378">Hydrolase</keyword>
<comment type="function">
    <text evidence="12">Pectinolytic enzyme involved in the degradation of xylogalacturonan (xga), a galacturonan backbone heavily substituted with xylose, and which is one important component of the hairy regions of pectin. Activity requires a galacturonic acid backbone substituted with xylose.</text>
</comment>
<keyword evidence="8" id="KW-0119">Carbohydrate metabolism</keyword>
<dbReference type="SUPFAM" id="SSF51126">
    <property type="entry name" value="Pectin lyase-like"/>
    <property type="match status" value="1"/>
</dbReference>
<dbReference type="GO" id="GO:0004650">
    <property type="term" value="F:polygalacturonase activity"/>
    <property type="evidence" value="ECO:0007669"/>
    <property type="project" value="InterPro"/>
</dbReference>
<keyword evidence="11" id="KW-0624">Polysaccharide degradation</keyword>
<dbReference type="GO" id="GO:0045490">
    <property type="term" value="P:pectin catabolic process"/>
    <property type="evidence" value="ECO:0007669"/>
    <property type="project" value="UniProtKB-ARBA"/>
</dbReference>
<name>A0A9P7RQ84_9AGAR</name>
<keyword evidence="3" id="KW-0964">Secreted</keyword>
<dbReference type="PANTHER" id="PTHR31736">
    <property type="match status" value="1"/>
</dbReference>
<keyword evidence="10" id="KW-0961">Cell wall biogenesis/degradation</keyword>
<dbReference type="RefSeq" id="XP_043003854.1">
    <property type="nucleotide sequence ID" value="XM_043158505.1"/>
</dbReference>
<keyword evidence="5" id="KW-0677">Repeat</keyword>
<dbReference type="Gene3D" id="2.160.20.10">
    <property type="entry name" value="Single-stranded right-handed beta-helix, Pectin lyase-like"/>
    <property type="match status" value="1"/>
</dbReference>
<comment type="subcellular location">
    <subcellularLocation>
        <location evidence="1">Secreted</location>
    </subcellularLocation>
</comment>
<dbReference type="Pfam" id="PF00295">
    <property type="entry name" value="Glyco_hydro_28"/>
    <property type="match status" value="1"/>
</dbReference>
<evidence type="ECO:0000313" key="17">
    <source>
        <dbReference type="Proteomes" id="UP001049176"/>
    </source>
</evidence>
<dbReference type="SMART" id="SM00710">
    <property type="entry name" value="PbH1"/>
    <property type="match status" value="5"/>
</dbReference>
<comment type="caution">
    <text evidence="16">The sequence shown here is derived from an EMBL/GenBank/DDBJ whole genome shotgun (WGS) entry which is preliminary data.</text>
</comment>
<organism evidence="16 17">
    <name type="scientific">Marasmius oreades</name>
    <name type="common">fairy-ring Marasmius</name>
    <dbReference type="NCBI Taxonomy" id="181124"/>
    <lineage>
        <taxon>Eukaryota</taxon>
        <taxon>Fungi</taxon>
        <taxon>Dikarya</taxon>
        <taxon>Basidiomycota</taxon>
        <taxon>Agaricomycotina</taxon>
        <taxon>Agaricomycetes</taxon>
        <taxon>Agaricomycetidae</taxon>
        <taxon>Agaricales</taxon>
        <taxon>Marasmiineae</taxon>
        <taxon>Marasmiaceae</taxon>
        <taxon>Marasmius</taxon>
    </lineage>
</organism>
<evidence type="ECO:0000256" key="1">
    <source>
        <dbReference type="ARBA" id="ARBA00004613"/>
    </source>
</evidence>
<accession>A0A9P7RQ84</accession>
<evidence type="ECO:0000256" key="11">
    <source>
        <dbReference type="ARBA" id="ARBA00023326"/>
    </source>
</evidence>
<evidence type="ECO:0000256" key="12">
    <source>
        <dbReference type="ARBA" id="ARBA00037278"/>
    </source>
</evidence>
<evidence type="ECO:0000256" key="10">
    <source>
        <dbReference type="ARBA" id="ARBA00023316"/>
    </source>
</evidence>
<evidence type="ECO:0000256" key="3">
    <source>
        <dbReference type="ARBA" id="ARBA00022525"/>
    </source>
</evidence>
<reference evidence="16" key="1">
    <citation type="journal article" date="2021" name="Genome Biol. Evol.">
        <title>The assembled and annotated genome of the fairy-ring fungus Marasmius oreades.</title>
        <authorList>
            <person name="Hiltunen M."/>
            <person name="Ament-Velasquez S.L."/>
            <person name="Johannesson H."/>
        </authorList>
    </citation>
    <scope>NUCLEOTIDE SEQUENCE</scope>
    <source>
        <strain evidence="16">03SP1</strain>
    </source>
</reference>
<evidence type="ECO:0000256" key="6">
    <source>
        <dbReference type="ARBA" id="ARBA00022801"/>
    </source>
</evidence>
<keyword evidence="17" id="KW-1185">Reference proteome</keyword>
<dbReference type="InterPro" id="IPR006626">
    <property type="entry name" value="PbH1"/>
</dbReference>
<dbReference type="EMBL" id="CM032189">
    <property type="protein sequence ID" value="KAG7087383.1"/>
    <property type="molecule type" value="Genomic_DNA"/>
</dbReference>